<evidence type="ECO:0000256" key="5">
    <source>
        <dbReference type="ARBA" id="ARBA00023136"/>
    </source>
</evidence>
<feature type="transmembrane region" description="Helical" evidence="6">
    <location>
        <begin position="179"/>
        <end position="196"/>
    </location>
</feature>
<dbReference type="PANTHER" id="PTHR23513">
    <property type="entry name" value="INTEGRAL MEMBRANE EFFLUX PROTEIN-RELATED"/>
    <property type="match status" value="1"/>
</dbReference>
<feature type="transmembrane region" description="Helical" evidence="6">
    <location>
        <begin position="238"/>
        <end position="263"/>
    </location>
</feature>
<protein>
    <submittedName>
        <fullName evidence="8">Putative MFS family arabinose efflux permease</fullName>
    </submittedName>
</protein>
<feature type="transmembrane region" description="Helical" evidence="6">
    <location>
        <begin position="149"/>
        <end position="173"/>
    </location>
</feature>
<dbReference type="SUPFAM" id="SSF103473">
    <property type="entry name" value="MFS general substrate transporter"/>
    <property type="match status" value="1"/>
</dbReference>
<feature type="transmembrane region" description="Helical" evidence="6">
    <location>
        <begin position="304"/>
        <end position="321"/>
    </location>
</feature>
<dbReference type="Pfam" id="PF07690">
    <property type="entry name" value="MFS_1"/>
    <property type="match status" value="1"/>
</dbReference>
<dbReference type="AlphaFoldDB" id="A0A318S697"/>
<keyword evidence="4 6" id="KW-1133">Transmembrane helix</keyword>
<dbReference type="RefSeq" id="WP_110887062.1">
    <property type="nucleotide sequence ID" value="NZ_QJSX01000009.1"/>
</dbReference>
<dbReference type="GO" id="GO:0005886">
    <property type="term" value="C:plasma membrane"/>
    <property type="evidence" value="ECO:0007669"/>
    <property type="project" value="UniProtKB-SubCell"/>
</dbReference>
<evidence type="ECO:0000256" key="2">
    <source>
        <dbReference type="ARBA" id="ARBA00022475"/>
    </source>
</evidence>
<evidence type="ECO:0000313" key="9">
    <source>
        <dbReference type="Proteomes" id="UP000248326"/>
    </source>
</evidence>
<dbReference type="Proteomes" id="UP000248326">
    <property type="component" value="Unassembled WGS sequence"/>
</dbReference>
<comment type="subcellular location">
    <subcellularLocation>
        <location evidence="1">Cell membrane</location>
        <topology evidence="1">Multi-pass membrane protein</topology>
    </subcellularLocation>
</comment>
<keyword evidence="2" id="KW-1003">Cell membrane</keyword>
<dbReference type="EMBL" id="QJSX01000009">
    <property type="protein sequence ID" value="PYE53247.1"/>
    <property type="molecule type" value="Genomic_DNA"/>
</dbReference>
<reference evidence="8 9" key="1">
    <citation type="submission" date="2018-06" db="EMBL/GenBank/DDBJ databases">
        <title>Genomic Encyclopedia of Type Strains, Phase IV (KMG-IV): sequencing the most valuable type-strain genomes for metagenomic binning, comparative biology and taxonomic classification.</title>
        <authorList>
            <person name="Goeker M."/>
        </authorList>
    </citation>
    <scope>NUCLEOTIDE SEQUENCE [LARGE SCALE GENOMIC DNA]</scope>
    <source>
        <strain evidence="8 9">DSM 18048</strain>
    </source>
</reference>
<dbReference type="PROSITE" id="PS50850">
    <property type="entry name" value="MFS"/>
    <property type="match status" value="1"/>
</dbReference>
<comment type="caution">
    <text evidence="8">The sequence shown here is derived from an EMBL/GenBank/DDBJ whole genome shotgun (WGS) entry which is preliminary data.</text>
</comment>
<feature type="transmembrane region" description="Helical" evidence="6">
    <location>
        <begin position="91"/>
        <end position="109"/>
    </location>
</feature>
<organism evidence="8 9">
    <name type="scientific">Deinococcus yavapaiensis KR-236</name>
    <dbReference type="NCBI Taxonomy" id="694435"/>
    <lineage>
        <taxon>Bacteria</taxon>
        <taxon>Thermotogati</taxon>
        <taxon>Deinococcota</taxon>
        <taxon>Deinococci</taxon>
        <taxon>Deinococcales</taxon>
        <taxon>Deinococcaceae</taxon>
        <taxon>Deinococcus</taxon>
    </lineage>
</organism>
<dbReference type="PANTHER" id="PTHR23513:SF11">
    <property type="entry name" value="STAPHYLOFERRIN A TRANSPORTER"/>
    <property type="match status" value="1"/>
</dbReference>
<gene>
    <name evidence="8" type="ORF">DES52_10919</name>
</gene>
<feature type="transmembrane region" description="Helical" evidence="6">
    <location>
        <begin position="393"/>
        <end position="414"/>
    </location>
</feature>
<evidence type="ECO:0000256" key="4">
    <source>
        <dbReference type="ARBA" id="ARBA00022989"/>
    </source>
</evidence>
<dbReference type="InterPro" id="IPR036259">
    <property type="entry name" value="MFS_trans_sf"/>
</dbReference>
<evidence type="ECO:0000256" key="1">
    <source>
        <dbReference type="ARBA" id="ARBA00004651"/>
    </source>
</evidence>
<dbReference type="InterPro" id="IPR011701">
    <property type="entry name" value="MFS"/>
</dbReference>
<keyword evidence="3 6" id="KW-0812">Transmembrane</keyword>
<feature type="transmembrane region" description="Helical" evidence="6">
    <location>
        <begin position="115"/>
        <end position="137"/>
    </location>
</feature>
<dbReference type="OrthoDB" id="8952229at2"/>
<dbReference type="InterPro" id="IPR020846">
    <property type="entry name" value="MFS_dom"/>
</dbReference>
<accession>A0A318S697</accession>
<name>A0A318S697_9DEIO</name>
<proteinExistence type="predicted"/>
<dbReference type="GO" id="GO:0022857">
    <property type="term" value="F:transmembrane transporter activity"/>
    <property type="evidence" value="ECO:0007669"/>
    <property type="project" value="InterPro"/>
</dbReference>
<feature type="transmembrane region" description="Helical" evidence="6">
    <location>
        <begin position="269"/>
        <end position="292"/>
    </location>
</feature>
<feature type="transmembrane region" description="Helical" evidence="6">
    <location>
        <begin position="27"/>
        <end position="46"/>
    </location>
</feature>
<evidence type="ECO:0000259" key="7">
    <source>
        <dbReference type="PROSITE" id="PS50850"/>
    </source>
</evidence>
<feature type="transmembrane region" description="Helical" evidence="6">
    <location>
        <begin position="327"/>
        <end position="344"/>
    </location>
</feature>
<sequence length="418" mass="45492">MSGDLIRNASLRRFLPSLDGLPRNARGAIVTEPLWAVFGTVVLYYAPLYMREVGLTSPQIGIVGSITLAFSFVFQILAAPITNRMGRKRTTLFWDLVSWSVPMALWALAGNFDAFVIAGVLNATNRIVTVSWSLLVVEDVPQTQRARVLGILNLIVALCGLLTPLVGLVMTSIGAEATLRAYYALGAVGMTVMFFWRNALTDETRVGQAAMLEHRDLDPLQSLRETGRHLATLRAHSGLPLVTAFYVLSVFIEQMSLFQILYYREVLGASVAALSFVPVASAAVTILMYAFVLRRIAHVLPERTLLFTRAVGAIGALLLLIVPPGQLASLLLVVMIVSAATFLTQTYRDTVLFARLPERGSADLYSGVQLTALLLSTPAAGLAGWIYHDRPRALFLVIAVLNVALLLLAARLAARSTR</sequence>
<dbReference type="Gene3D" id="1.20.1250.20">
    <property type="entry name" value="MFS general substrate transporter like domains"/>
    <property type="match status" value="1"/>
</dbReference>
<feature type="transmembrane region" description="Helical" evidence="6">
    <location>
        <begin position="58"/>
        <end position="79"/>
    </location>
</feature>
<evidence type="ECO:0000313" key="8">
    <source>
        <dbReference type="EMBL" id="PYE53247.1"/>
    </source>
</evidence>
<keyword evidence="9" id="KW-1185">Reference proteome</keyword>
<keyword evidence="5 6" id="KW-0472">Membrane</keyword>
<feature type="domain" description="Major facilitator superfamily (MFS) profile" evidence="7">
    <location>
        <begin position="5"/>
        <end position="417"/>
    </location>
</feature>
<evidence type="ECO:0000256" key="3">
    <source>
        <dbReference type="ARBA" id="ARBA00022692"/>
    </source>
</evidence>
<feature type="transmembrane region" description="Helical" evidence="6">
    <location>
        <begin position="364"/>
        <end position="387"/>
    </location>
</feature>
<evidence type="ECO:0000256" key="6">
    <source>
        <dbReference type="SAM" id="Phobius"/>
    </source>
</evidence>